<keyword evidence="5 7" id="KW-0862">Zinc</keyword>
<feature type="binding site" evidence="8">
    <location>
        <position position="116"/>
    </location>
    <ligand>
        <name>Zn(2+)</name>
        <dbReference type="ChEBI" id="CHEBI:29105"/>
    </ligand>
</feature>
<keyword evidence="13" id="KW-1185">Reference proteome</keyword>
<protein>
    <recommendedName>
        <fullName evidence="3 7">Mannose-6-phosphate isomerase</fullName>
        <ecNumber evidence="3 7">5.3.1.8</ecNumber>
    </recommendedName>
</protein>
<evidence type="ECO:0000256" key="3">
    <source>
        <dbReference type="ARBA" id="ARBA00011956"/>
    </source>
</evidence>
<dbReference type="AlphaFoldDB" id="C5R967"/>
<dbReference type="HOGENOM" id="CLU_020529_0_0_9"/>
<evidence type="ECO:0000256" key="8">
    <source>
        <dbReference type="PIRSR" id="PIRSR036894-1"/>
    </source>
</evidence>
<organism evidence="12 13">
    <name type="scientific">Weissella paramesenteroides ATCC 33313</name>
    <dbReference type="NCBI Taxonomy" id="585506"/>
    <lineage>
        <taxon>Bacteria</taxon>
        <taxon>Bacillati</taxon>
        <taxon>Bacillota</taxon>
        <taxon>Bacilli</taxon>
        <taxon>Lactobacillales</taxon>
        <taxon>Lactobacillaceae</taxon>
        <taxon>Weissella</taxon>
    </lineage>
</organism>
<dbReference type="Pfam" id="PF20511">
    <property type="entry name" value="PMI_typeI_cat"/>
    <property type="match status" value="1"/>
</dbReference>
<feature type="domain" description="Mannose-6-phosphate isomerase cupin" evidence="11">
    <location>
        <begin position="241"/>
        <end position="316"/>
    </location>
</feature>
<evidence type="ECO:0000259" key="10">
    <source>
        <dbReference type="Pfam" id="PF20511"/>
    </source>
</evidence>
<dbReference type="Gene3D" id="2.60.120.10">
    <property type="entry name" value="Jelly Rolls"/>
    <property type="match status" value="2"/>
</dbReference>
<dbReference type="CDD" id="cd07010">
    <property type="entry name" value="cupin_PMI_type_I_N_bac"/>
    <property type="match status" value="1"/>
</dbReference>
<evidence type="ECO:0000256" key="5">
    <source>
        <dbReference type="ARBA" id="ARBA00022833"/>
    </source>
</evidence>
<evidence type="ECO:0000256" key="6">
    <source>
        <dbReference type="ARBA" id="ARBA00023235"/>
    </source>
</evidence>
<gene>
    <name evidence="12" type="primary">manA</name>
    <name evidence="12" type="ORF">HMPREF0877_0512</name>
</gene>
<evidence type="ECO:0000256" key="9">
    <source>
        <dbReference type="PIRSR" id="PIRSR036894-2"/>
    </source>
</evidence>
<feature type="binding site" evidence="8">
    <location>
        <position position="99"/>
    </location>
    <ligand>
        <name>Zn(2+)</name>
        <dbReference type="ChEBI" id="CHEBI:29105"/>
    </ligand>
</feature>
<comment type="cofactor">
    <cofactor evidence="8">
        <name>Zn(2+)</name>
        <dbReference type="ChEBI" id="CHEBI:29105"/>
    </cofactor>
    <text evidence="8">Binds 1 zinc ion per subunit.</text>
</comment>
<evidence type="ECO:0000313" key="13">
    <source>
        <dbReference type="Proteomes" id="UP000004528"/>
    </source>
</evidence>
<comment type="catalytic activity">
    <reaction evidence="1 7">
        <text>D-mannose 6-phosphate = D-fructose 6-phosphate</text>
        <dbReference type="Rhea" id="RHEA:12356"/>
        <dbReference type="ChEBI" id="CHEBI:58735"/>
        <dbReference type="ChEBI" id="CHEBI:61527"/>
        <dbReference type="EC" id="5.3.1.8"/>
    </reaction>
</comment>
<dbReference type="SUPFAM" id="SSF51182">
    <property type="entry name" value="RmlC-like cupins"/>
    <property type="match status" value="1"/>
</dbReference>
<dbReference type="GO" id="GO:0005975">
    <property type="term" value="P:carbohydrate metabolic process"/>
    <property type="evidence" value="ECO:0007669"/>
    <property type="project" value="UniProtKB-UniRule"/>
</dbReference>
<proteinExistence type="inferred from homology"/>
<dbReference type="PANTHER" id="PTHR42742">
    <property type="entry name" value="TRANSCRIPTIONAL REPRESSOR MPRA"/>
    <property type="match status" value="1"/>
</dbReference>
<dbReference type="PIRSF" id="PIRSF036894">
    <property type="entry name" value="PMI_Firm_short"/>
    <property type="match status" value="1"/>
</dbReference>
<dbReference type="Proteomes" id="UP000004528">
    <property type="component" value="Unassembled WGS sequence"/>
</dbReference>
<dbReference type="InterPro" id="IPR014710">
    <property type="entry name" value="RmlC-like_jellyroll"/>
</dbReference>
<dbReference type="InterPro" id="IPR046457">
    <property type="entry name" value="PMI_typeI_cat"/>
</dbReference>
<dbReference type="GO" id="GO:0004476">
    <property type="term" value="F:mannose-6-phosphate isomerase activity"/>
    <property type="evidence" value="ECO:0007669"/>
    <property type="project" value="UniProtKB-UniRule"/>
</dbReference>
<comment type="caution">
    <text evidence="12">The sequence shown here is derived from an EMBL/GenBank/DDBJ whole genome shotgun (WGS) entry which is preliminary data.</text>
</comment>
<feature type="active site" evidence="9">
    <location>
        <position position="193"/>
    </location>
</feature>
<reference evidence="12 13" key="1">
    <citation type="submission" date="2009-04" db="EMBL/GenBank/DDBJ databases">
        <authorList>
            <person name="Qin X."/>
            <person name="Bachman B."/>
            <person name="Battles P."/>
            <person name="Bell A."/>
            <person name="Bess C."/>
            <person name="Bickham C."/>
            <person name="Chaboub L."/>
            <person name="Chen D."/>
            <person name="Coyle M."/>
            <person name="Deiros D.R."/>
            <person name="Dinh H."/>
            <person name="Forbes L."/>
            <person name="Fowler G."/>
            <person name="Francisco L."/>
            <person name="Fu Q."/>
            <person name="Gubbala S."/>
            <person name="Hale W."/>
            <person name="Han Y."/>
            <person name="Hemphill L."/>
            <person name="Highlander S.K."/>
            <person name="Hirani K."/>
            <person name="Hogues M."/>
            <person name="Jackson L."/>
            <person name="Jakkamsetti A."/>
            <person name="Javaid M."/>
            <person name="Jiang H."/>
            <person name="Korchina V."/>
            <person name="Kovar C."/>
            <person name="Lara F."/>
            <person name="Lee S."/>
            <person name="Mata R."/>
            <person name="Mathew T."/>
            <person name="Moen C."/>
            <person name="Morales K."/>
            <person name="Munidasa M."/>
            <person name="Nazareth L."/>
            <person name="Ngo R."/>
            <person name="Nguyen L."/>
            <person name="Okwuonu G."/>
            <person name="Ongeri F."/>
            <person name="Patil S."/>
            <person name="Petrosino J."/>
            <person name="Pham C."/>
            <person name="Pham P."/>
            <person name="Pu L.-L."/>
            <person name="Puazo M."/>
            <person name="Raj R."/>
            <person name="Reid J."/>
            <person name="Rouhana J."/>
            <person name="Saada N."/>
            <person name="Shang Y."/>
            <person name="Simmons D."/>
            <person name="Thornton R."/>
            <person name="Warren J."/>
            <person name="Weissenberger G."/>
            <person name="Zhang J."/>
            <person name="Zhang L."/>
            <person name="Zhou C."/>
            <person name="Zhu D."/>
            <person name="Muzny D."/>
            <person name="Worley K."/>
            <person name="Gibbs R."/>
        </authorList>
    </citation>
    <scope>NUCLEOTIDE SEQUENCE [LARGE SCALE GENOMIC DNA]</scope>
    <source>
        <strain evidence="12 13">ATCC 33313</strain>
    </source>
</reference>
<feature type="binding site" evidence="8">
    <location>
        <position position="173"/>
    </location>
    <ligand>
        <name>Zn(2+)</name>
        <dbReference type="ChEBI" id="CHEBI:29105"/>
    </ligand>
</feature>
<dbReference type="Pfam" id="PF21621">
    <property type="entry name" value="MPI_cupin_dom"/>
    <property type="match status" value="1"/>
</dbReference>
<dbReference type="STRING" id="585506.HMPREF0877_0512"/>
<feature type="domain" description="Phosphomannose isomerase type I catalytic" evidence="10">
    <location>
        <begin position="8"/>
        <end position="105"/>
    </location>
</feature>
<evidence type="ECO:0000256" key="4">
    <source>
        <dbReference type="ARBA" id="ARBA00022723"/>
    </source>
</evidence>
<keyword evidence="6 7" id="KW-0413">Isomerase</keyword>
<dbReference type="PANTHER" id="PTHR42742:SF3">
    <property type="entry name" value="FRUCTOKINASE"/>
    <property type="match status" value="1"/>
</dbReference>
<accession>C5R967</accession>
<dbReference type="InterPro" id="IPR011051">
    <property type="entry name" value="RmlC_Cupin_sf"/>
</dbReference>
<evidence type="ECO:0000256" key="2">
    <source>
        <dbReference type="ARBA" id="ARBA00010772"/>
    </source>
</evidence>
<sequence>MMTEPLILKPALHEKIWGGTALRDVYDFDIPSEKTGEAWVISGHPNGPVTVTNGKYAGKTVAELWHDEPTLFANKDVDRPFPLLVKILDAHRDLSVQVHPDDKYAGEHAGELGKTESWYILSAEPGATIYYGHTAKDKQTFDQEVDNADWDKLLQKVPVKAGDFFYVPSGTLHALGEGVLTLETQQSSDVTYRVYDFDRVDAKTGEKRDLHLADAKNVTTVPFVPTKPEQKVSHIEDLTLTELVTAPYFNVVKWDIAGRATVDATAPYTLATVVDGDIELTVFGVTYTLAKGASFILPNDVESWTINGHATLITSTPGPKSL</sequence>
<dbReference type="EMBL" id="ACKU01000007">
    <property type="protein sequence ID" value="EER75299.1"/>
    <property type="molecule type" value="Genomic_DNA"/>
</dbReference>
<comment type="similarity">
    <text evidence="2 7">Belongs to the mannose-6-phosphate isomerase type 1 family.</text>
</comment>
<dbReference type="NCBIfam" id="TIGR00218">
    <property type="entry name" value="manA"/>
    <property type="match status" value="1"/>
</dbReference>
<dbReference type="eggNOG" id="COG1482">
    <property type="taxonomic scope" value="Bacteria"/>
</dbReference>
<keyword evidence="4 7" id="KW-0479">Metal-binding</keyword>
<dbReference type="InterPro" id="IPR001250">
    <property type="entry name" value="Man6P_Isoase-1"/>
</dbReference>
<evidence type="ECO:0000259" key="11">
    <source>
        <dbReference type="Pfam" id="PF21621"/>
    </source>
</evidence>
<dbReference type="InterPro" id="IPR049071">
    <property type="entry name" value="MPI_cupin_dom"/>
</dbReference>
<dbReference type="InterPro" id="IPR014628">
    <property type="entry name" value="Man6P_isomerase_Firm_short"/>
</dbReference>
<evidence type="ECO:0000313" key="12">
    <source>
        <dbReference type="EMBL" id="EER75299.1"/>
    </source>
</evidence>
<dbReference type="EC" id="5.3.1.8" evidence="3 7"/>
<dbReference type="InterPro" id="IPR051804">
    <property type="entry name" value="Carb_Metab_Reg_Kinase/Isom"/>
</dbReference>
<dbReference type="GO" id="GO:0008270">
    <property type="term" value="F:zinc ion binding"/>
    <property type="evidence" value="ECO:0007669"/>
    <property type="project" value="UniProtKB-UniRule"/>
</dbReference>
<evidence type="ECO:0000256" key="7">
    <source>
        <dbReference type="PIRNR" id="PIRNR036894"/>
    </source>
</evidence>
<name>C5R967_WEIPA</name>
<evidence type="ECO:0000256" key="1">
    <source>
        <dbReference type="ARBA" id="ARBA00000757"/>
    </source>
</evidence>